<evidence type="ECO:0000313" key="3">
    <source>
        <dbReference type="EMBL" id="GIN61696.1"/>
    </source>
</evidence>
<dbReference type="EMBL" id="BORC01000002">
    <property type="protein sequence ID" value="GIN61696.1"/>
    <property type="molecule type" value="Genomic_DNA"/>
</dbReference>
<dbReference type="GO" id="GO:0016491">
    <property type="term" value="F:oxidoreductase activity"/>
    <property type="evidence" value="ECO:0007669"/>
    <property type="project" value="UniProtKB-KW"/>
</dbReference>
<accession>A0A919WHA7</accession>
<dbReference type="PROSITE" id="PS00062">
    <property type="entry name" value="ALDOKETO_REDUCTASE_2"/>
    <property type="match status" value="1"/>
</dbReference>
<keyword evidence="4" id="KW-1185">Reference proteome</keyword>
<dbReference type="InterPro" id="IPR020471">
    <property type="entry name" value="AKR"/>
</dbReference>
<dbReference type="AlphaFoldDB" id="A0A919WHA7"/>
<dbReference type="Proteomes" id="UP000682111">
    <property type="component" value="Unassembled WGS sequence"/>
</dbReference>
<dbReference type="Gene3D" id="3.20.20.100">
    <property type="entry name" value="NADP-dependent oxidoreductase domain"/>
    <property type="match status" value="1"/>
</dbReference>
<name>A0A919WHA7_9BACI</name>
<organism evidence="3 4">
    <name type="scientific">Robertmurraya siralis</name>
    <dbReference type="NCBI Taxonomy" id="77777"/>
    <lineage>
        <taxon>Bacteria</taxon>
        <taxon>Bacillati</taxon>
        <taxon>Bacillota</taxon>
        <taxon>Bacilli</taxon>
        <taxon>Bacillales</taxon>
        <taxon>Bacillaceae</taxon>
        <taxon>Robertmurraya</taxon>
    </lineage>
</organism>
<protein>
    <submittedName>
        <fullName evidence="3">Protein IolS</fullName>
    </submittedName>
</protein>
<evidence type="ECO:0000256" key="1">
    <source>
        <dbReference type="ARBA" id="ARBA00023002"/>
    </source>
</evidence>
<dbReference type="InterPro" id="IPR018170">
    <property type="entry name" value="Aldo/ket_reductase_CS"/>
</dbReference>
<dbReference type="PRINTS" id="PR00069">
    <property type="entry name" value="ALDKETRDTASE"/>
</dbReference>
<gene>
    <name evidence="3" type="primary">iolS</name>
    <name evidence="3" type="ORF">J27TS8_16890</name>
</gene>
<dbReference type="Pfam" id="PF00248">
    <property type="entry name" value="Aldo_ket_red"/>
    <property type="match status" value="1"/>
</dbReference>
<dbReference type="InterPro" id="IPR023210">
    <property type="entry name" value="NADP_OxRdtase_dom"/>
</dbReference>
<dbReference type="InterPro" id="IPR036812">
    <property type="entry name" value="NAD(P)_OxRdtase_dom_sf"/>
</dbReference>
<dbReference type="PANTHER" id="PTHR43364:SF4">
    <property type="entry name" value="NAD(P)-LINKED OXIDOREDUCTASE SUPERFAMILY PROTEIN"/>
    <property type="match status" value="1"/>
</dbReference>
<dbReference type="PANTHER" id="PTHR43364">
    <property type="entry name" value="NADH-SPECIFIC METHYLGLYOXAL REDUCTASE-RELATED"/>
    <property type="match status" value="1"/>
</dbReference>
<evidence type="ECO:0000313" key="4">
    <source>
        <dbReference type="Proteomes" id="UP000682111"/>
    </source>
</evidence>
<keyword evidence="1" id="KW-0560">Oxidoreductase</keyword>
<proteinExistence type="predicted"/>
<dbReference type="FunFam" id="3.20.20.100:FF:000004">
    <property type="entry name" value="Oxidoreductase, aldo/keto reductase"/>
    <property type="match status" value="1"/>
</dbReference>
<dbReference type="OrthoDB" id="9773828at2"/>
<dbReference type="InterPro" id="IPR050523">
    <property type="entry name" value="AKR_Detox_Biosynth"/>
</dbReference>
<reference evidence="3" key="1">
    <citation type="submission" date="2021-03" db="EMBL/GenBank/DDBJ databases">
        <title>Antimicrobial resistance genes in bacteria isolated from Japanese honey, and their potential for conferring macrolide and lincosamide resistance in the American foulbrood pathogen Paenibacillus larvae.</title>
        <authorList>
            <person name="Okamoto M."/>
            <person name="Kumagai M."/>
            <person name="Kanamori H."/>
            <person name="Takamatsu D."/>
        </authorList>
    </citation>
    <scope>NUCLEOTIDE SEQUENCE</scope>
    <source>
        <strain evidence="3">J27TS8</strain>
    </source>
</reference>
<dbReference type="GO" id="GO:0005829">
    <property type="term" value="C:cytosol"/>
    <property type="evidence" value="ECO:0007669"/>
    <property type="project" value="TreeGrafter"/>
</dbReference>
<sequence>MLKTHIGRTDLQVNPIGLGANAIGGHNIYEDIDETISKKIIRTAIDNGMNFIDTAYFYGLGRSEELIGEVMKEHGKRDDFVIASKASYTFVDHKVVHNNTPQFLIESVEDSLRRLQTDYIDLFYIHFPDETTPKAEAVGALQRLKEQGKIRAIGVSNFNLEQLMEANQDGYVEVLQSHYNLFNREAEREIFPYVTEKEISFIPYFPLAKGLLTGKYKKDTPLTDSQKQHPLFKGDAYFENLAKMDQLHKIANEKNCQVGHVVLAWYLTREAINAVIPGAKTPEQITSNLKAVEVQLTELEVAAIDRIFASK</sequence>
<dbReference type="RefSeq" id="WP_095308519.1">
    <property type="nucleotide sequence ID" value="NZ_BORC01000002.1"/>
</dbReference>
<comment type="caution">
    <text evidence="3">The sequence shown here is derived from an EMBL/GenBank/DDBJ whole genome shotgun (WGS) entry which is preliminary data.</text>
</comment>
<evidence type="ECO:0000259" key="2">
    <source>
        <dbReference type="Pfam" id="PF00248"/>
    </source>
</evidence>
<feature type="domain" description="NADP-dependent oxidoreductase" evidence="2">
    <location>
        <begin position="15"/>
        <end position="307"/>
    </location>
</feature>
<dbReference type="SUPFAM" id="SSF51430">
    <property type="entry name" value="NAD(P)-linked oxidoreductase"/>
    <property type="match status" value="1"/>
</dbReference>